<name>A0A2N6NAV5_BEABA</name>
<organism evidence="2 3">
    <name type="scientific">Beauveria bassiana</name>
    <name type="common">White muscardine disease fungus</name>
    <name type="synonym">Tritirachium shiotae</name>
    <dbReference type="NCBI Taxonomy" id="176275"/>
    <lineage>
        <taxon>Eukaryota</taxon>
        <taxon>Fungi</taxon>
        <taxon>Dikarya</taxon>
        <taxon>Ascomycota</taxon>
        <taxon>Pezizomycotina</taxon>
        <taxon>Sordariomycetes</taxon>
        <taxon>Hypocreomycetidae</taxon>
        <taxon>Hypocreales</taxon>
        <taxon>Cordycipitaceae</taxon>
        <taxon>Beauveria</taxon>
    </lineage>
</organism>
<evidence type="ECO:0000313" key="2">
    <source>
        <dbReference type="EMBL" id="PMB64398.1"/>
    </source>
</evidence>
<feature type="transmembrane region" description="Helical" evidence="1">
    <location>
        <begin position="193"/>
        <end position="218"/>
    </location>
</feature>
<feature type="transmembrane region" description="Helical" evidence="1">
    <location>
        <begin position="119"/>
        <end position="139"/>
    </location>
</feature>
<feature type="transmembrane region" description="Helical" evidence="1">
    <location>
        <begin position="27"/>
        <end position="47"/>
    </location>
</feature>
<evidence type="ECO:0000256" key="1">
    <source>
        <dbReference type="SAM" id="Phobius"/>
    </source>
</evidence>
<keyword evidence="1" id="KW-0472">Membrane</keyword>
<feature type="transmembrane region" description="Helical" evidence="1">
    <location>
        <begin position="276"/>
        <end position="298"/>
    </location>
</feature>
<reference evidence="2 3" key="1">
    <citation type="journal article" date="2016" name="Appl. Microbiol. Biotechnol.">
        <title>Characterization of T-DNA insertion mutants with decreased virulence in the entomopathogenic fungus Beauveria bassiana JEF-007.</title>
        <authorList>
            <person name="Kim S."/>
            <person name="Lee S.J."/>
            <person name="Nai Y.S."/>
            <person name="Yu J.S."/>
            <person name="Lee M.R."/>
            <person name="Yang Y.T."/>
            <person name="Kim J.S."/>
        </authorList>
    </citation>
    <scope>NUCLEOTIDE SEQUENCE [LARGE SCALE GENOMIC DNA]</scope>
    <source>
        <strain evidence="2 3">JEF-007</strain>
    </source>
</reference>
<feature type="transmembrane region" description="Helical" evidence="1">
    <location>
        <begin position="151"/>
        <end position="173"/>
    </location>
</feature>
<dbReference type="EMBL" id="MRVG01000013">
    <property type="protein sequence ID" value="PMB64398.1"/>
    <property type="molecule type" value="Genomic_DNA"/>
</dbReference>
<keyword evidence="1" id="KW-0812">Transmembrane</keyword>
<evidence type="ECO:0000313" key="3">
    <source>
        <dbReference type="Proteomes" id="UP000235728"/>
    </source>
</evidence>
<dbReference type="Proteomes" id="UP000235728">
    <property type="component" value="Unassembled WGS sequence"/>
</dbReference>
<comment type="caution">
    <text evidence="2">The sequence shown here is derived from an EMBL/GenBank/DDBJ whole genome shotgun (WGS) entry which is preliminary data.</text>
</comment>
<protein>
    <submittedName>
        <fullName evidence="2">Uncharacterized protein</fullName>
    </submittedName>
</protein>
<proteinExistence type="predicted"/>
<keyword evidence="1" id="KW-1133">Transmembrane helix</keyword>
<dbReference type="OMA" id="HEDAYYL"/>
<gene>
    <name evidence="2" type="ORF">BM221_009786</name>
</gene>
<feature type="transmembrane region" description="Helical" evidence="1">
    <location>
        <begin position="238"/>
        <end position="264"/>
    </location>
</feature>
<sequence length="317" mass="34051">MSSTSDGDDQGLRQHALSLFRNETASAVLYLLALLGGLAVCFFIFAARLQFPSRRRAAWLKASATSLILHCLMGVCSSVIWALLHRTQAQVDERGRAATSQTRRTQQSAGIYTDAISSWFHYITQTLLFITVVATCASMSTARRSGKAPEMCLTAAYMLGILVAALASVVVALETTRYHFATHRVGRVKAVDIAMVGAHIGLVLHCITVAAAVFATAVAAATVRRSVRVGGPDKPAKLAAFGGIFLMMSALTQLACNVRFGWVVVVVVAEWGAPPAYMYVLSVVFDTWPLLGALVLLYRSAKSWNKGLAKLQIGEVA</sequence>
<accession>A0A2N6NAV5</accession>
<feature type="transmembrane region" description="Helical" evidence="1">
    <location>
        <begin position="59"/>
        <end position="84"/>
    </location>
</feature>
<dbReference type="AlphaFoldDB" id="A0A2N6NAV5"/>